<comment type="function">
    <text evidence="6">Involved in nucleotide metabolism via production of dUMP, the immediate precursor of thymidine nucleotides, and decreases the intracellular concentration of dUTP so that uracil cannot be incorporated into DNA.</text>
</comment>
<evidence type="ECO:0000256" key="3">
    <source>
        <dbReference type="ARBA" id="ARBA00011233"/>
    </source>
</evidence>
<accession>A0A4P9ZJU4</accession>
<comment type="catalytic activity">
    <reaction evidence="6">
        <text>dUTP + H2O = dUMP + diphosphate + H(+)</text>
        <dbReference type="Rhea" id="RHEA:10248"/>
        <dbReference type="ChEBI" id="CHEBI:15377"/>
        <dbReference type="ChEBI" id="CHEBI:15378"/>
        <dbReference type="ChEBI" id="CHEBI:33019"/>
        <dbReference type="ChEBI" id="CHEBI:61555"/>
        <dbReference type="ChEBI" id="CHEBI:246422"/>
        <dbReference type="EC" id="3.6.1.23"/>
    </reaction>
</comment>
<dbReference type="GO" id="GO:0004170">
    <property type="term" value="F:dUTP diphosphatase activity"/>
    <property type="evidence" value="ECO:0007669"/>
    <property type="project" value="UniProtKB-UniRule"/>
</dbReference>
<dbReference type="PANTHER" id="PTHR11241:SF0">
    <property type="entry name" value="DEOXYURIDINE 5'-TRIPHOSPHATE NUCLEOTIDOHYDROLASE"/>
    <property type="match status" value="1"/>
</dbReference>
<comment type="cofactor">
    <cofactor evidence="6">
        <name>Mg(2+)</name>
        <dbReference type="ChEBI" id="CHEBI:18420"/>
    </cofactor>
</comment>
<dbReference type="EMBL" id="ML003799">
    <property type="protein sequence ID" value="RKP33507.1"/>
    <property type="molecule type" value="Genomic_DNA"/>
</dbReference>
<comment type="pathway">
    <text evidence="1 6">Pyrimidine metabolism; dUMP biosynthesis; dUMP from dCTP (dUTP route): step 2/2.</text>
</comment>
<evidence type="ECO:0000256" key="5">
    <source>
        <dbReference type="ARBA" id="ARBA00023080"/>
    </source>
</evidence>
<feature type="non-terminal residue" evidence="8">
    <location>
        <position position="120"/>
    </location>
</feature>
<evidence type="ECO:0000256" key="4">
    <source>
        <dbReference type="ARBA" id="ARBA00022801"/>
    </source>
</evidence>
<proteinExistence type="inferred from homology"/>
<dbReference type="GO" id="GO:0046081">
    <property type="term" value="P:dUTP catabolic process"/>
    <property type="evidence" value="ECO:0007669"/>
    <property type="project" value="UniProtKB-UniRule"/>
</dbReference>
<evidence type="ECO:0000313" key="9">
    <source>
        <dbReference type="Proteomes" id="UP000268162"/>
    </source>
</evidence>
<sequence>GSEQAVAFDLSSMENKILKPGQCEKINTGICVMPPPGYYIQLALRSSAAITGYTLDARVIDPDYRGPIYAVLSNYTDHDLAIYQGDRLVQGVLLPHMSCQFKLVESLPSTQHQDQGFGSS</sequence>
<evidence type="ECO:0000256" key="6">
    <source>
        <dbReference type="RuleBase" id="RU367024"/>
    </source>
</evidence>
<dbReference type="InterPro" id="IPR008181">
    <property type="entry name" value="dUTPase"/>
</dbReference>
<keyword evidence="9" id="KW-1185">Reference proteome</keyword>
<comment type="subunit">
    <text evidence="3 6">Homotrimer.</text>
</comment>
<dbReference type="Gene3D" id="2.70.40.10">
    <property type="match status" value="1"/>
</dbReference>
<dbReference type="PANTHER" id="PTHR11241">
    <property type="entry name" value="DEOXYURIDINE 5'-TRIPHOSPHATE NUCLEOTIDOHYDROLASE"/>
    <property type="match status" value="1"/>
</dbReference>
<dbReference type="STRING" id="215637.A0A4P9ZJU4"/>
<dbReference type="Pfam" id="PF00692">
    <property type="entry name" value="dUTPase"/>
    <property type="match status" value="1"/>
</dbReference>
<organism evidence="8 9">
    <name type="scientific">Dimargaris cristalligena</name>
    <dbReference type="NCBI Taxonomy" id="215637"/>
    <lineage>
        <taxon>Eukaryota</taxon>
        <taxon>Fungi</taxon>
        <taxon>Fungi incertae sedis</taxon>
        <taxon>Zoopagomycota</taxon>
        <taxon>Kickxellomycotina</taxon>
        <taxon>Dimargaritomycetes</taxon>
        <taxon>Dimargaritales</taxon>
        <taxon>Dimargaritaceae</taxon>
        <taxon>Dimargaris</taxon>
    </lineage>
</organism>
<keyword evidence="6" id="KW-0479">Metal-binding</keyword>
<feature type="domain" description="dUTPase-like" evidence="7">
    <location>
        <begin position="2"/>
        <end position="120"/>
    </location>
</feature>
<keyword evidence="6" id="KW-0460">Magnesium</keyword>
<dbReference type="CDD" id="cd07557">
    <property type="entry name" value="trimeric_dUTPase"/>
    <property type="match status" value="1"/>
</dbReference>
<protein>
    <recommendedName>
        <fullName evidence="6">Deoxyuridine 5'-triphosphate nucleotidohydrolase</fullName>
        <shortName evidence="6">dUTPase</shortName>
        <ecNumber evidence="6">3.6.1.23</ecNumber>
    </recommendedName>
    <alternativeName>
        <fullName evidence="6">dUTP pyrophosphatase</fullName>
    </alternativeName>
</protein>
<gene>
    <name evidence="8" type="ORF">BJ085DRAFT_5028</name>
</gene>
<evidence type="ECO:0000259" key="7">
    <source>
        <dbReference type="Pfam" id="PF00692"/>
    </source>
</evidence>
<dbReference type="AlphaFoldDB" id="A0A4P9ZJU4"/>
<dbReference type="UniPathway" id="UPA00610">
    <property type="reaction ID" value="UER00666"/>
</dbReference>
<dbReference type="EC" id="3.6.1.23" evidence="6"/>
<dbReference type="InterPro" id="IPR033704">
    <property type="entry name" value="dUTPase_trimeric"/>
</dbReference>
<keyword evidence="4 6" id="KW-0378">Hydrolase</keyword>
<evidence type="ECO:0000313" key="8">
    <source>
        <dbReference type="EMBL" id="RKP33507.1"/>
    </source>
</evidence>
<name>A0A4P9ZJU4_9FUNG</name>
<comment type="similarity">
    <text evidence="2 6">Belongs to the dUTPase family.</text>
</comment>
<evidence type="ECO:0000256" key="2">
    <source>
        <dbReference type="ARBA" id="ARBA00006581"/>
    </source>
</evidence>
<dbReference type="GO" id="GO:0006226">
    <property type="term" value="P:dUMP biosynthetic process"/>
    <property type="evidence" value="ECO:0007669"/>
    <property type="project" value="UniProtKB-UniRule"/>
</dbReference>
<dbReference type="InterPro" id="IPR036157">
    <property type="entry name" value="dUTPase-like_sf"/>
</dbReference>
<evidence type="ECO:0000256" key="1">
    <source>
        <dbReference type="ARBA" id="ARBA00005142"/>
    </source>
</evidence>
<dbReference type="InterPro" id="IPR029054">
    <property type="entry name" value="dUTPase-like"/>
</dbReference>
<feature type="non-terminal residue" evidence="8">
    <location>
        <position position="1"/>
    </location>
</feature>
<dbReference type="SUPFAM" id="SSF51283">
    <property type="entry name" value="dUTPase-like"/>
    <property type="match status" value="1"/>
</dbReference>
<dbReference type="GO" id="GO:0000287">
    <property type="term" value="F:magnesium ion binding"/>
    <property type="evidence" value="ECO:0007669"/>
    <property type="project" value="UniProtKB-UniRule"/>
</dbReference>
<dbReference type="Proteomes" id="UP000268162">
    <property type="component" value="Unassembled WGS sequence"/>
</dbReference>
<keyword evidence="5 6" id="KW-0546">Nucleotide metabolism</keyword>
<reference evidence="9" key="1">
    <citation type="journal article" date="2018" name="Nat. Microbiol.">
        <title>Leveraging single-cell genomics to expand the fungal tree of life.</title>
        <authorList>
            <person name="Ahrendt S.R."/>
            <person name="Quandt C.A."/>
            <person name="Ciobanu D."/>
            <person name="Clum A."/>
            <person name="Salamov A."/>
            <person name="Andreopoulos B."/>
            <person name="Cheng J.F."/>
            <person name="Woyke T."/>
            <person name="Pelin A."/>
            <person name="Henrissat B."/>
            <person name="Reynolds N.K."/>
            <person name="Benny G.L."/>
            <person name="Smith M.E."/>
            <person name="James T.Y."/>
            <person name="Grigoriev I.V."/>
        </authorList>
    </citation>
    <scope>NUCLEOTIDE SEQUENCE [LARGE SCALE GENOMIC DNA]</scope>
    <source>
        <strain evidence="9">RSA 468</strain>
    </source>
</reference>